<dbReference type="STRING" id="1561998.A0A1I7TJY3"/>
<evidence type="ECO:0000313" key="1">
    <source>
        <dbReference type="Proteomes" id="UP000095282"/>
    </source>
</evidence>
<evidence type="ECO:0000313" key="2">
    <source>
        <dbReference type="WBParaSite" id="Csp11.Scaffold627.g6646.t1"/>
    </source>
</evidence>
<protein>
    <submittedName>
        <fullName evidence="2">Oligoendopeptidase F</fullName>
    </submittedName>
</protein>
<dbReference type="Proteomes" id="UP000095282">
    <property type="component" value="Unplaced"/>
</dbReference>
<proteinExistence type="predicted"/>
<accession>A0A1I7TJY3</accession>
<name>A0A1I7TJY3_9PELO</name>
<keyword evidence="1" id="KW-1185">Reference proteome</keyword>
<organism evidence="1 2">
    <name type="scientific">Caenorhabditis tropicalis</name>
    <dbReference type="NCBI Taxonomy" id="1561998"/>
    <lineage>
        <taxon>Eukaryota</taxon>
        <taxon>Metazoa</taxon>
        <taxon>Ecdysozoa</taxon>
        <taxon>Nematoda</taxon>
        <taxon>Chromadorea</taxon>
        <taxon>Rhabditida</taxon>
        <taxon>Rhabditina</taxon>
        <taxon>Rhabditomorpha</taxon>
        <taxon>Rhabditoidea</taxon>
        <taxon>Rhabditidae</taxon>
        <taxon>Peloderinae</taxon>
        <taxon>Caenorhabditis</taxon>
    </lineage>
</organism>
<sequence length="77" mass="8873">MNTESNAAESIAKKLSQEEEWLQNFEKNISKSAQIRQGIEVVVEKFDQRLGSLEKTFFLCIYQTGSYKKTAQYTTTD</sequence>
<dbReference type="AlphaFoldDB" id="A0A1I7TJY3"/>
<reference evidence="2" key="1">
    <citation type="submission" date="2016-11" db="UniProtKB">
        <authorList>
            <consortium name="WormBaseParasite"/>
        </authorList>
    </citation>
    <scope>IDENTIFICATION</scope>
</reference>
<dbReference type="WBParaSite" id="Csp11.Scaffold627.g6646.t1">
    <property type="protein sequence ID" value="Csp11.Scaffold627.g6646.t1"/>
    <property type="gene ID" value="Csp11.Scaffold627.g6646"/>
</dbReference>
<dbReference type="eggNOG" id="KOG2344">
    <property type="taxonomic scope" value="Eukaryota"/>
</dbReference>